<dbReference type="Proteomes" id="UP000244013">
    <property type="component" value="Unassembled WGS sequence"/>
</dbReference>
<evidence type="ECO:0000313" key="3">
    <source>
        <dbReference type="Proteomes" id="UP000244013"/>
    </source>
</evidence>
<name>A0A2T5U4H2_9SPHN</name>
<dbReference type="SUPFAM" id="SSF54975">
    <property type="entry name" value="Acylphosphatase/BLUF domain-like"/>
    <property type="match status" value="1"/>
</dbReference>
<sequence>MRQILYMSSSTIAGDKADLVGILQQSRHNNALHDITGLLWSDGTHFLQVIEGPTAFVDATFGRITKDDRHYDLSLQHNIPIHERQFGAWTMAHRRADDPVDAYDARMRRLLNGASQRVRDPFLALMATGSLDG</sequence>
<evidence type="ECO:0000259" key="1">
    <source>
        <dbReference type="PROSITE" id="PS50925"/>
    </source>
</evidence>
<dbReference type="GeneID" id="91006185"/>
<dbReference type="OrthoDB" id="196105at2"/>
<feature type="domain" description="BLUF" evidence="1">
    <location>
        <begin position="1"/>
        <end position="92"/>
    </location>
</feature>
<accession>A0A2T5U4H2</accession>
<dbReference type="SMART" id="SM01034">
    <property type="entry name" value="BLUF"/>
    <property type="match status" value="1"/>
</dbReference>
<proteinExistence type="predicted"/>
<dbReference type="PROSITE" id="PS50925">
    <property type="entry name" value="BLUF"/>
    <property type="match status" value="1"/>
</dbReference>
<organism evidence="2 3">
    <name type="scientific">Sphingomonas faeni</name>
    <dbReference type="NCBI Taxonomy" id="185950"/>
    <lineage>
        <taxon>Bacteria</taxon>
        <taxon>Pseudomonadati</taxon>
        <taxon>Pseudomonadota</taxon>
        <taxon>Alphaproteobacteria</taxon>
        <taxon>Sphingomonadales</taxon>
        <taxon>Sphingomonadaceae</taxon>
        <taxon>Sphingomonas</taxon>
    </lineage>
</organism>
<dbReference type="RefSeq" id="WP_107954428.1">
    <property type="nucleotide sequence ID" value="NZ_QAYE01000005.1"/>
</dbReference>
<gene>
    <name evidence="2" type="ORF">C8J25_105130</name>
</gene>
<dbReference type="GO" id="GO:0071949">
    <property type="term" value="F:FAD binding"/>
    <property type="evidence" value="ECO:0007669"/>
    <property type="project" value="InterPro"/>
</dbReference>
<dbReference type="EMBL" id="QAYE01000005">
    <property type="protein sequence ID" value="PTW46350.1"/>
    <property type="molecule type" value="Genomic_DNA"/>
</dbReference>
<comment type="caution">
    <text evidence="2">The sequence shown here is derived from an EMBL/GenBank/DDBJ whole genome shotgun (WGS) entry which is preliminary data.</text>
</comment>
<dbReference type="InterPro" id="IPR007024">
    <property type="entry name" value="BLUF_domain"/>
</dbReference>
<dbReference type="Pfam" id="PF04940">
    <property type="entry name" value="BLUF"/>
    <property type="match status" value="1"/>
</dbReference>
<dbReference type="InterPro" id="IPR036046">
    <property type="entry name" value="Acylphosphatase-like_dom_sf"/>
</dbReference>
<reference evidence="2 3" key="1">
    <citation type="submission" date="2018-04" db="EMBL/GenBank/DDBJ databases">
        <title>Genomic Encyclopedia of Type Strains, Phase III (KMG-III): the genomes of soil and plant-associated and newly described type strains.</title>
        <authorList>
            <person name="Whitman W."/>
        </authorList>
    </citation>
    <scope>NUCLEOTIDE SEQUENCE [LARGE SCALE GENOMIC DNA]</scope>
    <source>
        <strain evidence="2 3">MA-olki</strain>
    </source>
</reference>
<dbReference type="AlphaFoldDB" id="A0A2T5U4H2"/>
<evidence type="ECO:0000313" key="2">
    <source>
        <dbReference type="EMBL" id="PTW46350.1"/>
    </source>
</evidence>
<dbReference type="Gene3D" id="3.30.70.100">
    <property type="match status" value="1"/>
</dbReference>
<dbReference type="GO" id="GO:0009882">
    <property type="term" value="F:blue light photoreceptor activity"/>
    <property type="evidence" value="ECO:0007669"/>
    <property type="project" value="InterPro"/>
</dbReference>
<protein>
    <submittedName>
        <fullName evidence="2">FAD-dependent sensor of blue light</fullName>
    </submittedName>
</protein>